<dbReference type="AlphaFoldDB" id="A0A1E1KF68"/>
<reference evidence="3" key="1">
    <citation type="submission" date="2016-03" db="EMBL/GenBank/DDBJ databases">
        <authorList>
            <person name="Ploux O."/>
        </authorList>
    </citation>
    <scope>NUCLEOTIDE SEQUENCE [LARGE SCALE GENOMIC DNA]</scope>
    <source>
        <strain evidence="3">UK7</strain>
    </source>
</reference>
<proteinExistence type="predicted"/>
<dbReference type="EMBL" id="FJUW01000012">
    <property type="protein sequence ID" value="CZS96678.1"/>
    <property type="molecule type" value="Genomic_DNA"/>
</dbReference>
<dbReference type="Proteomes" id="UP000178129">
    <property type="component" value="Unassembled WGS sequence"/>
</dbReference>
<comment type="caution">
    <text evidence="2">The sequence shown here is derived from an EMBL/GenBank/DDBJ whole genome shotgun (WGS) entry which is preliminary data.</text>
</comment>
<sequence length="288" mass="31057">MAPKASIMTPLKAGPTSLHPAISTSPKVKTEPSTSSNLVAASLAMSVKTEPTFFKPIDPAIFAPAISSSVKVKTEPSSSSNLIAFSLAISIKIEDESTSSLDNSLFVSKSAEAPEVAGSVAGLVQSVAEVQVKKKFVLSTSDIDKIILSLPSLAAVVNLQALVIGFEQPDSVIRAAIQAAVVEPRRDISEYVSDNNRVFKGKPMSKEQVIQLFTWAGIAMRTLGRELSSKESIRDYHALTDTFNRYYEPIHVAKHGSDSYLAKGYNDINSAFIKRAIWPEFVKKVLGN</sequence>
<name>A0A1E1KF68_9HELO</name>
<evidence type="ECO:0000256" key="1">
    <source>
        <dbReference type="SAM" id="MobiDB-lite"/>
    </source>
</evidence>
<feature type="compositionally biased region" description="Polar residues" evidence="1">
    <location>
        <begin position="22"/>
        <end position="33"/>
    </location>
</feature>
<evidence type="ECO:0000313" key="3">
    <source>
        <dbReference type="Proteomes" id="UP000178129"/>
    </source>
</evidence>
<gene>
    <name evidence="2" type="ORF">RCO7_04764</name>
</gene>
<organism evidence="2 3">
    <name type="scientific">Rhynchosporium graminicola</name>
    <dbReference type="NCBI Taxonomy" id="2792576"/>
    <lineage>
        <taxon>Eukaryota</taxon>
        <taxon>Fungi</taxon>
        <taxon>Dikarya</taxon>
        <taxon>Ascomycota</taxon>
        <taxon>Pezizomycotina</taxon>
        <taxon>Leotiomycetes</taxon>
        <taxon>Helotiales</taxon>
        <taxon>Ploettnerulaceae</taxon>
        <taxon>Rhynchosporium</taxon>
    </lineage>
</organism>
<evidence type="ECO:0000313" key="2">
    <source>
        <dbReference type="EMBL" id="CZS96678.1"/>
    </source>
</evidence>
<dbReference type="InParanoid" id="A0A1E1KF68"/>
<keyword evidence="3" id="KW-1185">Reference proteome</keyword>
<protein>
    <submittedName>
        <fullName evidence="2">Uncharacterized protein</fullName>
    </submittedName>
</protein>
<accession>A0A1E1KF68</accession>
<feature type="region of interest" description="Disordered" evidence="1">
    <location>
        <begin position="1"/>
        <end position="33"/>
    </location>
</feature>